<protein>
    <submittedName>
        <fullName evidence="2">Uncharacterized protein</fullName>
    </submittedName>
</protein>
<keyword evidence="3" id="KW-1185">Reference proteome</keyword>
<name>A0AA88KXX9_ARTSF</name>
<accession>A0AA88KXX9</accession>
<gene>
    <name evidence="2" type="ORF">QYM36_016278</name>
</gene>
<dbReference type="EMBL" id="JAVRJZ010000020">
    <property type="protein sequence ID" value="KAK2706183.1"/>
    <property type="molecule type" value="Genomic_DNA"/>
</dbReference>
<evidence type="ECO:0000256" key="1">
    <source>
        <dbReference type="SAM" id="Phobius"/>
    </source>
</evidence>
<evidence type="ECO:0000313" key="3">
    <source>
        <dbReference type="Proteomes" id="UP001187531"/>
    </source>
</evidence>
<dbReference type="AlphaFoldDB" id="A0AA88KXX9"/>
<comment type="caution">
    <text evidence="2">The sequence shown here is derived from an EMBL/GenBank/DDBJ whole genome shotgun (WGS) entry which is preliminary data.</text>
</comment>
<reference evidence="2" key="1">
    <citation type="submission" date="2023-07" db="EMBL/GenBank/DDBJ databases">
        <title>Chromosome-level genome assembly of Artemia franciscana.</title>
        <authorList>
            <person name="Jo E."/>
        </authorList>
    </citation>
    <scope>NUCLEOTIDE SEQUENCE</scope>
    <source>
        <tissue evidence="2">Whole body</tissue>
    </source>
</reference>
<proteinExistence type="predicted"/>
<sequence length="364" mass="40343">MEFNLEENLCDDGCSWANDLGPPPDLIWTIPPPPLPHFLEEALKDIDQDNQSCNLCDWSTGADSVNFIELSAQGALAEDAWFFIILVLSVLLALSLALFTLICLRLRWRRVKSDDNEKSKQKVTDFYNPGVAGPIPVLPVGSTRALWAGLKHTEENHYTIAHVQPIEQKKTEPPGYDYGSVGYTSLTPDKGITFVNTAADTNDIHYMSTDVVRKPGIVNCAFAEDTAVSKLPSYPTGWRLIPESNSPRQPIMYETVVKPHQCVLVKRKESVKRGTVEKDAKKDSITPPIMLIHNNFPPLNTRVSLKEDEYAAPSSPVYAEPDAPSIRTLGQIIGRTLKTTEKPTPVLIQSLKGTMKNVPKSPIV</sequence>
<dbReference type="Proteomes" id="UP001187531">
    <property type="component" value="Unassembled WGS sequence"/>
</dbReference>
<feature type="transmembrane region" description="Helical" evidence="1">
    <location>
        <begin position="80"/>
        <end position="104"/>
    </location>
</feature>
<dbReference type="EMBL" id="JAVRJZ010000020">
    <property type="protein sequence ID" value="KAK2706184.1"/>
    <property type="molecule type" value="Genomic_DNA"/>
</dbReference>
<keyword evidence="1" id="KW-0472">Membrane</keyword>
<evidence type="ECO:0000313" key="2">
    <source>
        <dbReference type="EMBL" id="KAK2706184.1"/>
    </source>
</evidence>
<keyword evidence="1" id="KW-1133">Transmembrane helix</keyword>
<keyword evidence="1" id="KW-0812">Transmembrane</keyword>
<organism evidence="2 3">
    <name type="scientific">Artemia franciscana</name>
    <name type="common">Brine shrimp</name>
    <name type="synonym">Artemia sanfranciscana</name>
    <dbReference type="NCBI Taxonomy" id="6661"/>
    <lineage>
        <taxon>Eukaryota</taxon>
        <taxon>Metazoa</taxon>
        <taxon>Ecdysozoa</taxon>
        <taxon>Arthropoda</taxon>
        <taxon>Crustacea</taxon>
        <taxon>Branchiopoda</taxon>
        <taxon>Anostraca</taxon>
        <taxon>Artemiidae</taxon>
        <taxon>Artemia</taxon>
    </lineage>
</organism>